<organism evidence="16 17">
    <name type="scientific">Saltatorellus ferox</name>
    <dbReference type="NCBI Taxonomy" id="2528018"/>
    <lineage>
        <taxon>Bacteria</taxon>
        <taxon>Pseudomonadati</taxon>
        <taxon>Planctomycetota</taxon>
        <taxon>Planctomycetia</taxon>
        <taxon>Planctomycetia incertae sedis</taxon>
        <taxon>Saltatorellus</taxon>
    </lineage>
</organism>
<comment type="pathway">
    <text evidence="2 13">Lipid metabolism; malonyl-CoA biosynthesis; malonyl-CoA from acetyl-CoA: step 1/1.</text>
</comment>
<keyword evidence="13" id="KW-0276">Fatty acid metabolism</keyword>
<evidence type="ECO:0000313" key="16">
    <source>
        <dbReference type="EMBL" id="QDV06695.1"/>
    </source>
</evidence>
<keyword evidence="9" id="KW-0460">Magnesium</keyword>
<keyword evidence="13" id="KW-0275">Fatty acid biosynthesis</keyword>
<keyword evidence="17" id="KW-1185">Reference proteome</keyword>
<evidence type="ECO:0000259" key="14">
    <source>
        <dbReference type="PROSITE" id="PS50975"/>
    </source>
</evidence>
<sequence length="465" mass="50623">MFRRILIANRGEIAQRIIRACRELGVETVAVYSQADADALHLRMADETICIGPAASSASYLDIPSIISAAEIADVEAIHPGYGFLAENSHFAEVCRSCKIEFIGPDAQTIADLGNKSRAREMAVAAKVPVVPGSDGPVNDEATAAKVAQEIGYPVMIKASSGGGGRGMRIASNEPSLLHGMRAAKAEAKAAFGDDTVYLEKFVEKGRHVEVQILGDRHGNVIHLGERDCSTQRRHQKLIEESPSPILSSKQRDKMCAAAVRLAKSAGYHNAGTVEFLVDNTGAFYFIEVNARIQVEHTVTEMVTGVDLIQEQIRIASGETLRYRQKDIVVRGHAIECRINAEDPSMDFQPSPGLISLFAPAGGPAVRVDSHCYSGYRIPPNYDSMIGKLLVHRPTRDEAIRSMMRALDEFVIEGPKTTIPLLREILEQAEFQKSQHDTKFVERFLATGTSRTAGANNAQTADSAR</sequence>
<evidence type="ECO:0000256" key="8">
    <source>
        <dbReference type="ARBA" id="ARBA00022840"/>
    </source>
</evidence>
<dbReference type="InterPro" id="IPR005482">
    <property type="entry name" value="Biotin_COase_C"/>
</dbReference>
<reference evidence="16 17" key="1">
    <citation type="submission" date="2019-02" db="EMBL/GenBank/DDBJ databases">
        <title>Deep-cultivation of Planctomycetes and their phenomic and genomic characterization uncovers novel biology.</title>
        <authorList>
            <person name="Wiegand S."/>
            <person name="Jogler M."/>
            <person name="Boedeker C."/>
            <person name="Pinto D."/>
            <person name="Vollmers J."/>
            <person name="Rivas-Marin E."/>
            <person name="Kohn T."/>
            <person name="Peeters S.H."/>
            <person name="Heuer A."/>
            <person name="Rast P."/>
            <person name="Oberbeckmann S."/>
            <person name="Bunk B."/>
            <person name="Jeske O."/>
            <person name="Meyerdierks A."/>
            <person name="Storesund J.E."/>
            <person name="Kallscheuer N."/>
            <person name="Luecker S."/>
            <person name="Lage O.M."/>
            <person name="Pohl T."/>
            <person name="Merkel B.J."/>
            <person name="Hornburger P."/>
            <person name="Mueller R.-W."/>
            <person name="Bruemmer F."/>
            <person name="Labrenz M."/>
            <person name="Spormann A.M."/>
            <person name="Op den Camp H."/>
            <person name="Overmann J."/>
            <person name="Amann R."/>
            <person name="Jetten M.S.M."/>
            <person name="Mascher T."/>
            <person name="Medema M.H."/>
            <person name="Devos D.P."/>
            <person name="Kaster A.-K."/>
            <person name="Ovreas L."/>
            <person name="Rohde M."/>
            <person name="Galperin M.Y."/>
            <person name="Jogler C."/>
        </authorList>
    </citation>
    <scope>NUCLEOTIDE SEQUENCE [LARGE SCALE GENOMIC DNA]</scope>
    <source>
        <strain evidence="16 17">Poly30</strain>
    </source>
</reference>
<dbReference type="InterPro" id="IPR005479">
    <property type="entry name" value="CPAse_ATP-bd"/>
</dbReference>
<feature type="domain" description="ATP-grasp" evidence="14">
    <location>
        <begin position="120"/>
        <end position="317"/>
    </location>
</feature>
<dbReference type="EMBL" id="CP036434">
    <property type="protein sequence ID" value="QDV06695.1"/>
    <property type="molecule type" value="Genomic_DNA"/>
</dbReference>
<dbReference type="AlphaFoldDB" id="A0A518ERN2"/>
<protein>
    <recommendedName>
        <fullName evidence="4 13">Biotin carboxylase</fullName>
        <ecNumber evidence="4 13">6.3.4.14</ecNumber>
    </recommendedName>
    <alternativeName>
        <fullName evidence="13">Acetyl-coenzyme A carboxylase biotin carboxylase subunit A</fullName>
    </alternativeName>
</protein>
<evidence type="ECO:0000256" key="3">
    <source>
        <dbReference type="ARBA" id="ARBA00011750"/>
    </source>
</evidence>
<dbReference type="GO" id="GO:0004075">
    <property type="term" value="F:biotin carboxylase activity"/>
    <property type="evidence" value="ECO:0007669"/>
    <property type="project" value="UniProtKB-EC"/>
</dbReference>
<evidence type="ECO:0000256" key="9">
    <source>
        <dbReference type="ARBA" id="ARBA00022842"/>
    </source>
</evidence>
<dbReference type="Pfam" id="PF00289">
    <property type="entry name" value="Biotin_carb_N"/>
    <property type="match status" value="1"/>
</dbReference>
<dbReference type="PROSITE" id="PS00866">
    <property type="entry name" value="CPSASE_1"/>
    <property type="match status" value="1"/>
</dbReference>
<name>A0A518ERN2_9BACT</name>
<dbReference type="InterPro" id="IPR051602">
    <property type="entry name" value="ACC_Biotin_Carboxylase"/>
</dbReference>
<accession>A0A518ERN2</accession>
<evidence type="ECO:0000256" key="5">
    <source>
        <dbReference type="ARBA" id="ARBA00022598"/>
    </source>
</evidence>
<dbReference type="InterPro" id="IPR004549">
    <property type="entry name" value="Acetyl_CoA_COase_biotin_COase"/>
</dbReference>
<dbReference type="InterPro" id="IPR011761">
    <property type="entry name" value="ATP-grasp"/>
</dbReference>
<dbReference type="InterPro" id="IPR005481">
    <property type="entry name" value="BC-like_N"/>
</dbReference>
<dbReference type="FunFam" id="3.30.1490.20:FF:000018">
    <property type="entry name" value="Biotin carboxylase"/>
    <property type="match status" value="1"/>
</dbReference>
<evidence type="ECO:0000256" key="2">
    <source>
        <dbReference type="ARBA" id="ARBA00004956"/>
    </source>
</evidence>
<evidence type="ECO:0000256" key="11">
    <source>
        <dbReference type="ARBA" id="ARBA00048600"/>
    </source>
</evidence>
<dbReference type="Proteomes" id="UP000320390">
    <property type="component" value="Chromosome"/>
</dbReference>
<dbReference type="NCBIfam" id="NF006367">
    <property type="entry name" value="PRK08591.1"/>
    <property type="match status" value="1"/>
</dbReference>
<keyword evidence="7 12" id="KW-0547">Nucleotide-binding</keyword>
<dbReference type="PROSITE" id="PS00867">
    <property type="entry name" value="CPSASE_2"/>
    <property type="match status" value="1"/>
</dbReference>
<evidence type="ECO:0000256" key="13">
    <source>
        <dbReference type="RuleBase" id="RU365063"/>
    </source>
</evidence>
<dbReference type="SUPFAM" id="SSF52440">
    <property type="entry name" value="PreATP-grasp domain"/>
    <property type="match status" value="1"/>
</dbReference>
<dbReference type="InterPro" id="IPR016185">
    <property type="entry name" value="PreATP-grasp_dom_sf"/>
</dbReference>
<dbReference type="SUPFAM" id="SSF56059">
    <property type="entry name" value="Glutathione synthetase ATP-binding domain-like"/>
    <property type="match status" value="1"/>
</dbReference>
<keyword evidence="13" id="KW-0443">Lipid metabolism</keyword>
<dbReference type="Pfam" id="PF02785">
    <property type="entry name" value="Biotin_carb_C"/>
    <property type="match status" value="1"/>
</dbReference>
<dbReference type="PANTHER" id="PTHR48095:SF2">
    <property type="entry name" value="BIOTIN CARBOXYLASE, CHLOROPLASTIC"/>
    <property type="match status" value="1"/>
</dbReference>
<dbReference type="UniPathway" id="UPA00655">
    <property type="reaction ID" value="UER00711"/>
</dbReference>
<evidence type="ECO:0000256" key="12">
    <source>
        <dbReference type="PROSITE-ProRule" id="PRU00409"/>
    </source>
</evidence>
<dbReference type="PROSITE" id="PS50979">
    <property type="entry name" value="BC"/>
    <property type="match status" value="1"/>
</dbReference>
<dbReference type="PANTHER" id="PTHR48095">
    <property type="entry name" value="PYRUVATE CARBOXYLASE SUBUNIT A"/>
    <property type="match status" value="1"/>
</dbReference>
<comment type="catalytic activity">
    <reaction evidence="11 13">
        <text>N(6)-biotinyl-L-lysyl-[protein] + hydrogencarbonate + ATP = N(6)-carboxybiotinyl-L-lysyl-[protein] + ADP + phosphate + H(+)</text>
        <dbReference type="Rhea" id="RHEA:13501"/>
        <dbReference type="Rhea" id="RHEA-COMP:10505"/>
        <dbReference type="Rhea" id="RHEA-COMP:10506"/>
        <dbReference type="ChEBI" id="CHEBI:15378"/>
        <dbReference type="ChEBI" id="CHEBI:17544"/>
        <dbReference type="ChEBI" id="CHEBI:30616"/>
        <dbReference type="ChEBI" id="CHEBI:43474"/>
        <dbReference type="ChEBI" id="CHEBI:83144"/>
        <dbReference type="ChEBI" id="CHEBI:83145"/>
        <dbReference type="ChEBI" id="CHEBI:456216"/>
        <dbReference type="EC" id="6.3.4.14"/>
    </reaction>
</comment>
<comment type="function">
    <text evidence="1 13">This protein is a component of the acetyl coenzyme A carboxylase complex; first, biotin carboxylase catalyzes the carboxylation of the carrier protein and then the transcarboxylase transfers the carboxyl group to form malonyl-CoA.</text>
</comment>
<keyword evidence="5 13" id="KW-0436">Ligase</keyword>
<dbReference type="Gene3D" id="3.30.470.20">
    <property type="entry name" value="ATP-grasp fold, B domain"/>
    <property type="match status" value="1"/>
</dbReference>
<evidence type="ECO:0000313" key="17">
    <source>
        <dbReference type="Proteomes" id="UP000320390"/>
    </source>
</evidence>
<dbReference type="GO" id="GO:0006633">
    <property type="term" value="P:fatty acid biosynthetic process"/>
    <property type="evidence" value="ECO:0007669"/>
    <property type="project" value="UniProtKB-KW"/>
</dbReference>
<dbReference type="EC" id="6.3.4.14" evidence="4 13"/>
<feature type="domain" description="Biotin carboxylation" evidence="15">
    <location>
        <begin position="1"/>
        <end position="446"/>
    </location>
</feature>
<comment type="subunit">
    <text evidence="3 13">Acetyl-CoA carboxylase is a heterohexamer of biotin carboxyl carrier protein, biotin carboxylase and the two subunits of carboxyl transferase in a 2:2 complex.</text>
</comment>
<evidence type="ECO:0000256" key="1">
    <source>
        <dbReference type="ARBA" id="ARBA00003761"/>
    </source>
</evidence>
<proteinExistence type="predicted"/>
<keyword evidence="8 12" id="KW-0067">ATP-binding</keyword>
<dbReference type="GO" id="GO:2001295">
    <property type="term" value="P:malonyl-CoA biosynthetic process"/>
    <property type="evidence" value="ECO:0007669"/>
    <property type="project" value="UniProtKB-UniPathway"/>
</dbReference>
<dbReference type="PROSITE" id="PS50975">
    <property type="entry name" value="ATP_GRASP"/>
    <property type="match status" value="1"/>
</dbReference>
<evidence type="ECO:0000256" key="6">
    <source>
        <dbReference type="ARBA" id="ARBA00022723"/>
    </source>
</evidence>
<dbReference type="NCBIfam" id="TIGR00514">
    <property type="entry name" value="accC"/>
    <property type="match status" value="1"/>
</dbReference>
<gene>
    <name evidence="16" type="primary">accC</name>
    <name evidence="16" type="ORF">Poly30_22100</name>
</gene>
<dbReference type="RefSeq" id="WP_145197094.1">
    <property type="nucleotide sequence ID" value="NZ_CP036434.1"/>
</dbReference>
<dbReference type="OrthoDB" id="9807469at2"/>
<dbReference type="SUPFAM" id="SSF51246">
    <property type="entry name" value="Rudiment single hybrid motif"/>
    <property type="match status" value="1"/>
</dbReference>
<dbReference type="SMART" id="SM00878">
    <property type="entry name" value="Biotin_carb_C"/>
    <property type="match status" value="1"/>
</dbReference>
<evidence type="ECO:0000256" key="4">
    <source>
        <dbReference type="ARBA" id="ARBA00013263"/>
    </source>
</evidence>
<dbReference type="GO" id="GO:0005524">
    <property type="term" value="F:ATP binding"/>
    <property type="evidence" value="ECO:0007669"/>
    <property type="project" value="UniProtKB-UniRule"/>
</dbReference>
<dbReference type="GO" id="GO:0046872">
    <property type="term" value="F:metal ion binding"/>
    <property type="evidence" value="ECO:0007669"/>
    <property type="project" value="UniProtKB-KW"/>
</dbReference>
<keyword evidence="13" id="KW-0444">Lipid biosynthesis</keyword>
<dbReference type="FunFam" id="3.40.50.20:FF:000010">
    <property type="entry name" value="Propionyl-CoA carboxylase subunit alpha"/>
    <property type="match status" value="1"/>
</dbReference>
<evidence type="ECO:0000256" key="7">
    <source>
        <dbReference type="ARBA" id="ARBA00022741"/>
    </source>
</evidence>
<evidence type="ECO:0000259" key="15">
    <source>
        <dbReference type="PROSITE" id="PS50979"/>
    </source>
</evidence>
<keyword evidence="10 13" id="KW-0092">Biotin</keyword>
<dbReference type="InterPro" id="IPR011054">
    <property type="entry name" value="Rudment_hybrid_motif"/>
</dbReference>
<dbReference type="Pfam" id="PF02786">
    <property type="entry name" value="CPSase_L_D2"/>
    <property type="match status" value="1"/>
</dbReference>
<dbReference type="InterPro" id="IPR011764">
    <property type="entry name" value="Biotin_carboxylation_dom"/>
</dbReference>
<keyword evidence="6" id="KW-0479">Metal-binding</keyword>
<evidence type="ECO:0000256" key="10">
    <source>
        <dbReference type="ARBA" id="ARBA00023267"/>
    </source>
</evidence>